<reference evidence="12 13" key="1">
    <citation type="journal article" date="2016" name="Nat. Commun.">
        <title>Thousands of microbial genomes shed light on interconnected biogeochemical processes in an aquifer system.</title>
        <authorList>
            <person name="Anantharaman K."/>
            <person name="Brown C.T."/>
            <person name="Hug L.A."/>
            <person name="Sharon I."/>
            <person name="Castelle C.J."/>
            <person name="Probst A.J."/>
            <person name="Thomas B.C."/>
            <person name="Singh A."/>
            <person name="Wilkins M.J."/>
            <person name="Karaoz U."/>
            <person name="Brodie E.L."/>
            <person name="Williams K.H."/>
            <person name="Hubbard S.S."/>
            <person name="Banfield J.F."/>
        </authorList>
    </citation>
    <scope>NUCLEOTIDE SEQUENCE [LARGE SCALE GENOMIC DNA]</scope>
</reference>
<feature type="domain" description="ATP-grasp" evidence="11">
    <location>
        <begin position="104"/>
        <end position="307"/>
    </location>
</feature>
<sequence length="430" mass="48899">MPSSAKLKFLFISWEGLGGDLAKQILNDGHEIKFYIKTSEDDDILDGIVEKVPEWEPHADWADIIVIDDTGFGKIADNLRRSGKKVIGCSEYTDRLEEDREFGQSEMKRVGMSTLPSWNFTEFDEAIAFIEKNPGRYVFKPSGSITSKQKGVLFIAEEESGSDLLEVLEHNKKGWARKFKKFQLQKHINGVEVATGAFFNGKDFIYPVNINFEHKKLFPGDIGPSTIEMGTLMYWSENSSIFVSTLEKMKQPLVEAGYVGYIDINCIANNNAVYPLEFTSRFGYPTISIQLEGILTKTTEWLVKLAEGQSFELKTRRGFQIGVVVATPPFPFRDRAEADIYRDLSIVFKKPNFDGIHFGYVKFIEEDYRIAGGSGYTLVVTGSGTTVDDARRIVYNRIDNIILQNKFYRTDIGTRWSNDSDKLRTWGYLQ</sequence>
<dbReference type="PANTHER" id="PTHR43472:SF1">
    <property type="entry name" value="PHOSPHORIBOSYLAMINE--GLYCINE LIGASE, CHLOROPLASTIC"/>
    <property type="match status" value="1"/>
</dbReference>
<dbReference type="Gene3D" id="3.90.600.10">
    <property type="entry name" value="Phosphoribosylglycinamide synthetase, C-terminal domain"/>
    <property type="match status" value="1"/>
</dbReference>
<dbReference type="InterPro" id="IPR020560">
    <property type="entry name" value="PRibGlycinamide_synth_C-dom"/>
</dbReference>
<evidence type="ECO:0000256" key="4">
    <source>
        <dbReference type="ARBA" id="ARBA00022741"/>
    </source>
</evidence>
<comment type="pathway">
    <text evidence="1">Purine metabolism; IMP biosynthesis via de novo pathway; N(1)-(5-phospho-D-ribosyl)glycinamide from 5-phospho-alpha-D-ribose 1-diphosphate: step 2/2.</text>
</comment>
<dbReference type="UniPathway" id="UPA00074">
    <property type="reaction ID" value="UER00125"/>
</dbReference>
<evidence type="ECO:0000259" key="11">
    <source>
        <dbReference type="PROSITE" id="PS50975"/>
    </source>
</evidence>
<organism evidence="12 13">
    <name type="scientific">Candidatus Giovannonibacteria bacterium RIFCSPHIGHO2_02_FULL_46_20</name>
    <dbReference type="NCBI Taxonomy" id="1798338"/>
    <lineage>
        <taxon>Bacteria</taxon>
        <taxon>Candidatus Giovannoniibacteriota</taxon>
    </lineage>
</organism>
<evidence type="ECO:0000256" key="9">
    <source>
        <dbReference type="ARBA" id="ARBA00042864"/>
    </source>
</evidence>
<accession>A0A1F5WGU7</accession>
<comment type="similarity">
    <text evidence="7">Belongs to the GARS family.</text>
</comment>
<keyword evidence="3 12" id="KW-0436">Ligase</keyword>
<gene>
    <name evidence="12" type="ORF">A3J56_03030</name>
</gene>
<evidence type="ECO:0000256" key="1">
    <source>
        <dbReference type="ARBA" id="ARBA00005174"/>
    </source>
</evidence>
<evidence type="ECO:0000256" key="10">
    <source>
        <dbReference type="PROSITE-ProRule" id="PRU00409"/>
    </source>
</evidence>
<dbReference type="Proteomes" id="UP000178406">
    <property type="component" value="Unassembled WGS sequence"/>
</dbReference>
<dbReference type="PROSITE" id="PS50975">
    <property type="entry name" value="ATP_GRASP"/>
    <property type="match status" value="1"/>
</dbReference>
<dbReference type="GO" id="GO:0006189">
    <property type="term" value="P:'de novo' IMP biosynthetic process"/>
    <property type="evidence" value="ECO:0007669"/>
    <property type="project" value="UniProtKB-UniPathway"/>
</dbReference>
<evidence type="ECO:0000256" key="5">
    <source>
        <dbReference type="ARBA" id="ARBA00022755"/>
    </source>
</evidence>
<dbReference type="InterPro" id="IPR000115">
    <property type="entry name" value="PRibGlycinamide_synth"/>
</dbReference>
<dbReference type="SUPFAM" id="SSF56059">
    <property type="entry name" value="Glutathione synthetase ATP-binding domain-like"/>
    <property type="match status" value="1"/>
</dbReference>
<evidence type="ECO:0000256" key="8">
    <source>
        <dbReference type="ARBA" id="ARBA00042242"/>
    </source>
</evidence>
<dbReference type="InterPro" id="IPR011054">
    <property type="entry name" value="Rudment_hybrid_motif"/>
</dbReference>
<evidence type="ECO:0000313" key="12">
    <source>
        <dbReference type="EMBL" id="OGF74856.1"/>
    </source>
</evidence>
<dbReference type="InterPro" id="IPR020561">
    <property type="entry name" value="PRibGlycinamid_synth_ATP-grasp"/>
</dbReference>
<dbReference type="GO" id="GO:0046872">
    <property type="term" value="F:metal ion binding"/>
    <property type="evidence" value="ECO:0007669"/>
    <property type="project" value="InterPro"/>
</dbReference>
<keyword evidence="4 10" id="KW-0547">Nucleotide-binding</keyword>
<dbReference type="GO" id="GO:0009113">
    <property type="term" value="P:purine nucleobase biosynthetic process"/>
    <property type="evidence" value="ECO:0007669"/>
    <property type="project" value="InterPro"/>
</dbReference>
<dbReference type="EMBL" id="MFHQ01000002">
    <property type="protein sequence ID" value="OGF74856.1"/>
    <property type="molecule type" value="Genomic_DNA"/>
</dbReference>
<dbReference type="SUPFAM" id="SSF51246">
    <property type="entry name" value="Rudiment single hybrid motif"/>
    <property type="match status" value="1"/>
</dbReference>
<dbReference type="InterPro" id="IPR011761">
    <property type="entry name" value="ATP-grasp"/>
</dbReference>
<dbReference type="InterPro" id="IPR037123">
    <property type="entry name" value="PRibGlycinamide_synth_C_sf"/>
</dbReference>
<evidence type="ECO:0000256" key="2">
    <source>
        <dbReference type="ARBA" id="ARBA00013255"/>
    </source>
</evidence>
<evidence type="ECO:0000256" key="6">
    <source>
        <dbReference type="ARBA" id="ARBA00022840"/>
    </source>
</evidence>
<comment type="caution">
    <text evidence="12">The sequence shown here is derived from an EMBL/GenBank/DDBJ whole genome shotgun (WGS) entry which is preliminary data.</text>
</comment>
<dbReference type="Pfam" id="PF01071">
    <property type="entry name" value="GARS_A"/>
    <property type="match status" value="1"/>
</dbReference>
<protein>
    <recommendedName>
        <fullName evidence="2">phosphoribosylamine--glycine ligase</fullName>
        <ecNumber evidence="2">6.3.4.13</ecNumber>
    </recommendedName>
    <alternativeName>
        <fullName evidence="8">Glycinamide ribonucleotide synthetase</fullName>
    </alternativeName>
    <alternativeName>
        <fullName evidence="9">Phosphoribosylglycinamide synthetase</fullName>
    </alternativeName>
</protein>
<dbReference type="GO" id="GO:0005524">
    <property type="term" value="F:ATP binding"/>
    <property type="evidence" value="ECO:0007669"/>
    <property type="project" value="UniProtKB-UniRule"/>
</dbReference>
<dbReference type="SMART" id="SM01210">
    <property type="entry name" value="GARS_C"/>
    <property type="match status" value="1"/>
</dbReference>
<evidence type="ECO:0000256" key="7">
    <source>
        <dbReference type="ARBA" id="ARBA00038345"/>
    </source>
</evidence>
<dbReference type="AlphaFoldDB" id="A0A1F5WGU7"/>
<dbReference type="PANTHER" id="PTHR43472">
    <property type="entry name" value="PHOSPHORIBOSYLAMINE--GLYCINE LIGASE"/>
    <property type="match status" value="1"/>
</dbReference>
<dbReference type="GO" id="GO:0004637">
    <property type="term" value="F:phosphoribosylamine-glycine ligase activity"/>
    <property type="evidence" value="ECO:0007669"/>
    <property type="project" value="UniProtKB-EC"/>
</dbReference>
<evidence type="ECO:0000256" key="3">
    <source>
        <dbReference type="ARBA" id="ARBA00022598"/>
    </source>
</evidence>
<dbReference type="EC" id="6.3.4.13" evidence="2"/>
<keyword evidence="6 10" id="KW-0067">ATP-binding</keyword>
<dbReference type="Gene3D" id="3.30.470.20">
    <property type="entry name" value="ATP-grasp fold, B domain"/>
    <property type="match status" value="1"/>
</dbReference>
<evidence type="ECO:0000313" key="13">
    <source>
        <dbReference type="Proteomes" id="UP000178406"/>
    </source>
</evidence>
<name>A0A1F5WGU7_9BACT</name>
<dbReference type="STRING" id="1798338.A3J56_03030"/>
<proteinExistence type="inferred from homology"/>
<keyword evidence="5" id="KW-0658">Purine biosynthesis</keyword>